<comment type="caution">
    <text evidence="20">The sequence shown here is derived from an EMBL/GenBank/DDBJ whole genome shotgun (WGS) entry which is preliminary data.</text>
</comment>
<keyword evidence="8" id="KW-0133">Cell shape</keyword>
<dbReference type="PANTHER" id="PTHR32282:SF32">
    <property type="entry name" value="PENICILLIN-BINDING PROTEIN 2A"/>
    <property type="match status" value="1"/>
</dbReference>
<evidence type="ECO:0000313" key="21">
    <source>
        <dbReference type="Proteomes" id="UP000674416"/>
    </source>
</evidence>
<keyword evidence="3" id="KW-0645">Protease</keyword>
<feature type="region of interest" description="Disordered" evidence="16">
    <location>
        <begin position="896"/>
        <end position="927"/>
    </location>
</feature>
<dbReference type="EMBL" id="JAFDST010000005">
    <property type="protein sequence ID" value="MBP1083383.1"/>
    <property type="molecule type" value="Genomic_DNA"/>
</dbReference>
<evidence type="ECO:0000259" key="19">
    <source>
        <dbReference type="Pfam" id="PF00912"/>
    </source>
</evidence>
<dbReference type="Gene3D" id="1.10.3810.10">
    <property type="entry name" value="Biosynthetic peptidoglycan transglycosylase-like"/>
    <property type="match status" value="1"/>
</dbReference>
<proteinExistence type="predicted"/>
<feature type="transmembrane region" description="Helical" evidence="17">
    <location>
        <begin position="21"/>
        <end position="54"/>
    </location>
</feature>
<keyword evidence="10 17" id="KW-1133">Transmembrane helix</keyword>
<keyword evidence="6 17" id="KW-0812">Transmembrane</keyword>
<dbReference type="Proteomes" id="UP000674416">
    <property type="component" value="Unassembled WGS sequence"/>
</dbReference>
<keyword evidence="1" id="KW-1003">Cell membrane</keyword>
<evidence type="ECO:0000256" key="17">
    <source>
        <dbReference type="SAM" id="Phobius"/>
    </source>
</evidence>
<evidence type="ECO:0000313" key="20">
    <source>
        <dbReference type="EMBL" id="MBP1083383.1"/>
    </source>
</evidence>
<keyword evidence="2" id="KW-0121">Carboxypeptidase</keyword>
<reference evidence="20 21" key="1">
    <citation type="submission" date="2021-01" db="EMBL/GenBank/DDBJ databases">
        <title>Genomic Encyclopedia of Type Strains, Phase IV (KMG-IV): sequencing the most valuable type-strain genomes for metagenomic binning, comparative biology and taxonomic classification.</title>
        <authorList>
            <person name="Goeker M."/>
        </authorList>
    </citation>
    <scope>NUCLEOTIDE SEQUENCE [LARGE SCALE GENOMIC DNA]</scope>
    <source>
        <strain evidence="20 21">DSM 103394</strain>
    </source>
</reference>
<dbReference type="Gene3D" id="3.40.710.10">
    <property type="entry name" value="DD-peptidase/beta-lactamase superfamily"/>
    <property type="match status" value="1"/>
</dbReference>
<protein>
    <submittedName>
        <fullName evidence="20">Penicillin-binding protein</fullName>
    </submittedName>
</protein>
<evidence type="ECO:0000256" key="9">
    <source>
        <dbReference type="ARBA" id="ARBA00022984"/>
    </source>
</evidence>
<feature type="compositionally biased region" description="Basic and acidic residues" evidence="16">
    <location>
        <begin position="904"/>
        <end position="927"/>
    </location>
</feature>
<keyword evidence="21" id="KW-1185">Reference proteome</keyword>
<dbReference type="InterPro" id="IPR012338">
    <property type="entry name" value="Beta-lactam/transpept-like"/>
</dbReference>
<dbReference type="InterPro" id="IPR013783">
    <property type="entry name" value="Ig-like_fold"/>
</dbReference>
<keyword evidence="5" id="KW-0808">Transferase</keyword>
<evidence type="ECO:0000256" key="1">
    <source>
        <dbReference type="ARBA" id="ARBA00022475"/>
    </source>
</evidence>
<evidence type="ECO:0000256" key="14">
    <source>
        <dbReference type="ARBA" id="ARBA00034000"/>
    </source>
</evidence>
<comment type="catalytic activity">
    <reaction evidence="15">
        <text>[GlcNAc-(1-&gt;4)-Mur2Ac(oyl-L-Ala-gamma-D-Glu-L-Lys-D-Ala-D-Ala)](n)-di-trans,octa-cis-undecaprenyl diphosphate + beta-D-GlcNAc-(1-&gt;4)-Mur2Ac(oyl-L-Ala-gamma-D-Glu-L-Lys-D-Ala-D-Ala)-di-trans,octa-cis-undecaprenyl diphosphate = [GlcNAc-(1-&gt;4)-Mur2Ac(oyl-L-Ala-gamma-D-Glu-L-Lys-D-Ala-D-Ala)](n+1)-di-trans,octa-cis-undecaprenyl diphosphate + di-trans,octa-cis-undecaprenyl diphosphate + H(+)</text>
        <dbReference type="Rhea" id="RHEA:23708"/>
        <dbReference type="Rhea" id="RHEA-COMP:9602"/>
        <dbReference type="Rhea" id="RHEA-COMP:9603"/>
        <dbReference type="ChEBI" id="CHEBI:15378"/>
        <dbReference type="ChEBI" id="CHEBI:58405"/>
        <dbReference type="ChEBI" id="CHEBI:60033"/>
        <dbReference type="ChEBI" id="CHEBI:78435"/>
        <dbReference type="EC" id="2.4.99.28"/>
    </reaction>
</comment>
<evidence type="ECO:0000256" key="12">
    <source>
        <dbReference type="ARBA" id="ARBA00023268"/>
    </source>
</evidence>
<dbReference type="InterPro" id="IPR001460">
    <property type="entry name" value="PCN-bd_Tpept"/>
</dbReference>
<dbReference type="SUPFAM" id="SSF56601">
    <property type="entry name" value="beta-lactamase/transpeptidase-like"/>
    <property type="match status" value="1"/>
</dbReference>
<evidence type="ECO:0000256" key="4">
    <source>
        <dbReference type="ARBA" id="ARBA00022676"/>
    </source>
</evidence>
<evidence type="ECO:0000256" key="8">
    <source>
        <dbReference type="ARBA" id="ARBA00022960"/>
    </source>
</evidence>
<evidence type="ECO:0000256" key="7">
    <source>
        <dbReference type="ARBA" id="ARBA00022801"/>
    </source>
</evidence>
<dbReference type="InterPro" id="IPR050396">
    <property type="entry name" value="Glycosyltr_51/Transpeptidase"/>
</dbReference>
<evidence type="ECO:0000256" key="6">
    <source>
        <dbReference type="ARBA" id="ARBA00022692"/>
    </source>
</evidence>
<evidence type="ECO:0000256" key="11">
    <source>
        <dbReference type="ARBA" id="ARBA00023136"/>
    </source>
</evidence>
<dbReference type="InterPro" id="IPR001264">
    <property type="entry name" value="Glyco_trans_51"/>
</dbReference>
<dbReference type="Gene3D" id="3.90.1310.40">
    <property type="match status" value="1"/>
</dbReference>
<evidence type="ECO:0000259" key="18">
    <source>
        <dbReference type="Pfam" id="PF00905"/>
    </source>
</evidence>
<evidence type="ECO:0000256" key="3">
    <source>
        <dbReference type="ARBA" id="ARBA00022670"/>
    </source>
</evidence>
<dbReference type="RefSeq" id="WP_053603817.1">
    <property type="nucleotide sequence ID" value="NZ_JAFDST010000005.1"/>
</dbReference>
<keyword evidence="4" id="KW-0328">Glycosyltransferase</keyword>
<feature type="domain" description="Penicillin-binding protein transpeptidase" evidence="18">
    <location>
        <begin position="411"/>
        <end position="654"/>
    </location>
</feature>
<dbReference type="InterPro" id="IPR036950">
    <property type="entry name" value="PBP_transglycosylase"/>
</dbReference>
<dbReference type="Pfam" id="PF00912">
    <property type="entry name" value="Transgly"/>
    <property type="match status" value="1"/>
</dbReference>
<dbReference type="InterPro" id="IPR023346">
    <property type="entry name" value="Lysozyme-like_dom_sf"/>
</dbReference>
<keyword evidence="11 17" id="KW-0472">Membrane</keyword>
<dbReference type="PANTHER" id="PTHR32282">
    <property type="entry name" value="BINDING PROTEIN TRANSPEPTIDASE, PUTATIVE-RELATED"/>
    <property type="match status" value="1"/>
</dbReference>
<keyword evidence="12" id="KW-0511">Multifunctional enzyme</keyword>
<sequence length="927" mass="103180">MKNMYDSIKKLLKKHNIANRLALTYSVAWNLTLLFFIIGVVVFCFTLGAGGGYFASLVKDEPIRSYADMEKSIHDFEQTSEVYFADQKYLGKVRTDVDREKADLDQISPHLIHAVISTEDKMFYEHHGVVPKAIVRAMLQEATGSSVQTGGSTLTQQLIKNQFLTNETSFDRKAKEIMLALRLEKYFKKDEILQAYLNVADFGRNSSGRNIAGVQTAAQGLFGVDASKLSIPQAAFIAGLPQSPYGYTPFTNKGEIKEDLSPGLNRMKTVLQRMKDSGFISDKEYQDALRFNLASSLTKSDKSMNEKYPFLTNEIESRARNILMDQMAKADEITKEELAKSDDLYNVYYKKADTALRNNGYRIYTTVDQAIYDNMNQIAKDFEYYGTVRAVMKKDLNTGKYVKVKEPVETGAVLIQNKTGRILSFVGGRDYNREQINHATRSVRQNGSSMKPLLDYAPAMEQGIVQPGSVVADVPYSTTGGYTPGNYDGSYHGLVTVRNALQNSYNIPAVKTFMKNQANNPVQYLNKMGFTSLQEEDYTGFPSLSLGGLTTGVSVEENVNAYTTFANGGKFIDAYMIEKIESADGDVIYQHKSKPVDIFTPQTAYLTLDMMRDVISNGTARSMNSYLNFSSDFAGKTGTSNFYHDAWFVASNPSVTFGTWIGYDTPKALDISYKGINYGNRNVLLWSRLMNGAYKANPDLVQTNERFKQPNGLVRKSYCTLTGKLPSSLCQKADLVSSDLFNSKYAPNQVDDSLTEGKFVYMDGKAYKVPKNAPREFVKTGYLLKENALDSMGIHSLKELKRFSGEKFSSIVISANRELKDDGGNPATIPHVSWNNQQITWSKSASNDVIGYRVYRVAENGAKQLVAKPSAQDTLSAKAGDGQFVVVAVDVAGKESAPSQLVGQKKEEKKNDNEKKEKEKPKDTGST</sequence>
<keyword evidence="7" id="KW-0378">Hydrolase</keyword>
<evidence type="ECO:0000256" key="10">
    <source>
        <dbReference type="ARBA" id="ARBA00022989"/>
    </source>
</evidence>
<dbReference type="Pfam" id="PF00905">
    <property type="entry name" value="Transpeptidase"/>
    <property type="match status" value="1"/>
</dbReference>
<evidence type="ECO:0000256" key="2">
    <source>
        <dbReference type="ARBA" id="ARBA00022645"/>
    </source>
</evidence>
<name>A0ABS4D182_9BACI</name>
<dbReference type="Gene3D" id="2.60.40.10">
    <property type="entry name" value="Immunoglobulins"/>
    <property type="match status" value="1"/>
</dbReference>
<gene>
    <name evidence="20" type="ORF">JOC74_003897</name>
</gene>
<evidence type="ECO:0000256" key="5">
    <source>
        <dbReference type="ARBA" id="ARBA00022679"/>
    </source>
</evidence>
<evidence type="ECO:0000256" key="15">
    <source>
        <dbReference type="ARBA" id="ARBA00049902"/>
    </source>
</evidence>
<keyword evidence="9" id="KW-0573">Peptidoglycan synthesis</keyword>
<evidence type="ECO:0000256" key="16">
    <source>
        <dbReference type="SAM" id="MobiDB-lite"/>
    </source>
</evidence>
<comment type="catalytic activity">
    <reaction evidence="14">
        <text>Preferential cleavage: (Ac)2-L-Lys-D-Ala-|-D-Ala. Also transpeptidation of peptidyl-alanyl moieties that are N-acyl substituents of D-alanine.</text>
        <dbReference type="EC" id="3.4.16.4"/>
    </reaction>
</comment>
<accession>A0ABS4D182</accession>
<organism evidence="20 21">
    <name type="scientific">Bacillus capparidis</name>
    <dbReference type="NCBI Taxonomy" id="1840411"/>
    <lineage>
        <taxon>Bacteria</taxon>
        <taxon>Bacillati</taxon>
        <taxon>Bacillota</taxon>
        <taxon>Bacilli</taxon>
        <taxon>Bacillales</taxon>
        <taxon>Bacillaceae</taxon>
        <taxon>Bacillus</taxon>
    </lineage>
</organism>
<keyword evidence="13" id="KW-0961">Cell wall biogenesis/degradation</keyword>
<evidence type="ECO:0000256" key="13">
    <source>
        <dbReference type="ARBA" id="ARBA00023316"/>
    </source>
</evidence>
<dbReference type="SUPFAM" id="SSF53955">
    <property type="entry name" value="Lysozyme-like"/>
    <property type="match status" value="1"/>
</dbReference>
<feature type="domain" description="Glycosyl transferase family 51" evidence="19">
    <location>
        <begin position="88"/>
        <end position="275"/>
    </location>
</feature>